<evidence type="ECO:0000256" key="4">
    <source>
        <dbReference type="ARBA" id="ARBA00022833"/>
    </source>
</evidence>
<dbReference type="InterPro" id="IPR053138">
    <property type="entry name" value="N-alpha-Ac-DABA_deacetylase"/>
</dbReference>
<keyword evidence="7" id="KW-1185">Reference proteome</keyword>
<dbReference type="Pfam" id="PF24827">
    <property type="entry name" value="AstE_AspA_cat"/>
    <property type="match status" value="1"/>
</dbReference>
<gene>
    <name evidence="6" type="ORF">H8K55_12865</name>
</gene>
<comment type="caution">
    <text evidence="6">The sequence shown here is derived from an EMBL/GenBank/DDBJ whole genome shotgun (WGS) entry which is preliminary data.</text>
</comment>
<reference evidence="6 7" key="1">
    <citation type="submission" date="2020-08" db="EMBL/GenBank/DDBJ databases">
        <title>Novel species isolated from subtropical streams in China.</title>
        <authorList>
            <person name="Lu H."/>
        </authorList>
    </citation>
    <scope>NUCLEOTIDE SEQUENCE [LARGE SCALE GENOMIC DNA]</scope>
    <source>
        <strain evidence="6 7">LX15W</strain>
    </source>
</reference>
<dbReference type="InterPro" id="IPR055438">
    <property type="entry name" value="AstE_AspA_cat"/>
</dbReference>
<name>A0ABR6YD61_9BURK</name>
<dbReference type="EMBL" id="JACOGA010000011">
    <property type="protein sequence ID" value="MBC3874484.1"/>
    <property type="molecule type" value="Genomic_DNA"/>
</dbReference>
<dbReference type="PANTHER" id="PTHR37326:SF1">
    <property type="entry name" value="BLL3975 PROTEIN"/>
    <property type="match status" value="1"/>
</dbReference>
<organism evidence="6 7">
    <name type="scientific">Undibacterium flavidum</name>
    <dbReference type="NCBI Taxonomy" id="2762297"/>
    <lineage>
        <taxon>Bacteria</taxon>
        <taxon>Pseudomonadati</taxon>
        <taxon>Pseudomonadota</taxon>
        <taxon>Betaproteobacteria</taxon>
        <taxon>Burkholderiales</taxon>
        <taxon>Oxalobacteraceae</taxon>
        <taxon>Undibacterium</taxon>
    </lineage>
</organism>
<accession>A0ABR6YD61</accession>
<sequence length="372" mass="39621">MRIKKHALPSLSAGTSREITSYHFGSINNGKKVYIQSSLHADEIPGMLVSHYLRQSFTALEQAGAIAGEIVLVPMANPIGLAQDIQGSAFGRFDMATGINFNRGYQYLTPALKERLAGKLGTDIHVNTALIREQALALLAEWQPNSEAAALKKTLQTLAIDADIVLDLHCDNQAVMHLYTGTPLADATMPLVRYLGGGALLVSVLSGDDPFDESCSRHWWELAEEFGAATPVALGCQSVTVELRGESDVAHDFAQNDANAIVQFLIQAGHIQAEAQAMPDALCQPTPLEGSEPIVAAHAGILAFTKNVGDVIVAGESIGDLIDPISGQVTPMISNVAGVLYARVARRYAQHGMRVAKVAGAIAYRSGNLLSM</sequence>
<keyword evidence="2" id="KW-0479">Metal-binding</keyword>
<evidence type="ECO:0000259" key="5">
    <source>
        <dbReference type="Pfam" id="PF24827"/>
    </source>
</evidence>
<evidence type="ECO:0000256" key="2">
    <source>
        <dbReference type="ARBA" id="ARBA00022723"/>
    </source>
</evidence>
<evidence type="ECO:0000256" key="3">
    <source>
        <dbReference type="ARBA" id="ARBA00022801"/>
    </source>
</evidence>
<comment type="cofactor">
    <cofactor evidence="1">
        <name>Zn(2+)</name>
        <dbReference type="ChEBI" id="CHEBI:29105"/>
    </cofactor>
</comment>
<feature type="domain" description="Succinylglutamate desuccinylase/Aspartoacylase catalytic" evidence="5">
    <location>
        <begin position="29"/>
        <end position="265"/>
    </location>
</feature>
<dbReference type="RefSeq" id="WP_186942476.1">
    <property type="nucleotide sequence ID" value="NZ_JACOGA010000011.1"/>
</dbReference>
<dbReference type="SUPFAM" id="SSF53187">
    <property type="entry name" value="Zn-dependent exopeptidases"/>
    <property type="match status" value="1"/>
</dbReference>
<evidence type="ECO:0000313" key="7">
    <source>
        <dbReference type="Proteomes" id="UP000624279"/>
    </source>
</evidence>
<evidence type="ECO:0000313" key="6">
    <source>
        <dbReference type="EMBL" id="MBC3874484.1"/>
    </source>
</evidence>
<dbReference type="PANTHER" id="PTHR37326">
    <property type="entry name" value="BLL3975 PROTEIN"/>
    <property type="match status" value="1"/>
</dbReference>
<proteinExistence type="predicted"/>
<keyword evidence="3" id="KW-0378">Hydrolase</keyword>
<keyword evidence="4" id="KW-0862">Zinc</keyword>
<dbReference type="Gene3D" id="3.40.630.10">
    <property type="entry name" value="Zn peptidases"/>
    <property type="match status" value="1"/>
</dbReference>
<evidence type="ECO:0000256" key="1">
    <source>
        <dbReference type="ARBA" id="ARBA00001947"/>
    </source>
</evidence>
<dbReference type="Proteomes" id="UP000624279">
    <property type="component" value="Unassembled WGS sequence"/>
</dbReference>
<dbReference type="CDD" id="cd06250">
    <property type="entry name" value="M14_PaAOTO_like"/>
    <property type="match status" value="1"/>
</dbReference>
<protein>
    <submittedName>
        <fullName evidence="6">Succinylglutamate desuccinylase/aspartoacylase family protein</fullName>
    </submittedName>
</protein>